<feature type="transmembrane region" description="Helical" evidence="8">
    <location>
        <begin position="267"/>
        <end position="285"/>
    </location>
</feature>
<dbReference type="GO" id="GO:0005886">
    <property type="term" value="C:plasma membrane"/>
    <property type="evidence" value="ECO:0007669"/>
    <property type="project" value="UniProtKB-SubCell"/>
</dbReference>
<dbReference type="Pfam" id="PF03023">
    <property type="entry name" value="MurJ"/>
    <property type="match status" value="1"/>
</dbReference>
<dbReference type="PANTHER" id="PTHR47019:SF1">
    <property type="entry name" value="LIPID II FLIPPASE MURJ"/>
    <property type="match status" value="1"/>
</dbReference>
<feature type="transmembrane region" description="Helical" evidence="8">
    <location>
        <begin position="182"/>
        <end position="201"/>
    </location>
</feature>
<evidence type="ECO:0000256" key="6">
    <source>
        <dbReference type="ARBA" id="ARBA00022989"/>
    </source>
</evidence>
<evidence type="ECO:0000256" key="9">
    <source>
        <dbReference type="PIRNR" id="PIRNR002869"/>
    </source>
</evidence>
<evidence type="ECO:0000256" key="2">
    <source>
        <dbReference type="ARBA" id="ARBA00022475"/>
    </source>
</evidence>
<dbReference type="UniPathway" id="UPA00219"/>
<name>A0A419V9A4_9BACL</name>
<comment type="subcellular location">
    <subcellularLocation>
        <location evidence="1 8">Cell membrane</location>
        <topology evidence="1 8">Multi-pass membrane protein</topology>
    </subcellularLocation>
</comment>
<evidence type="ECO:0000256" key="7">
    <source>
        <dbReference type="ARBA" id="ARBA00023136"/>
    </source>
</evidence>
<dbReference type="NCBIfam" id="TIGR01695">
    <property type="entry name" value="murJ_mviN"/>
    <property type="match status" value="1"/>
</dbReference>
<evidence type="ECO:0000256" key="4">
    <source>
        <dbReference type="ARBA" id="ARBA00022960"/>
    </source>
</evidence>
<feature type="transmembrane region" description="Helical" evidence="8">
    <location>
        <begin position="306"/>
        <end position="326"/>
    </location>
</feature>
<reference evidence="10 11" key="1">
    <citation type="submission" date="2018-09" db="EMBL/GenBank/DDBJ databases">
        <title>Genomic Encyclopedia of Archaeal and Bacterial Type Strains, Phase II (KMG-II): from individual species to whole genera.</title>
        <authorList>
            <person name="Goeker M."/>
        </authorList>
    </citation>
    <scope>NUCLEOTIDE SEQUENCE [LARGE SCALE GENOMIC DNA]</scope>
    <source>
        <strain evidence="10 11">DSM 17008</strain>
    </source>
</reference>
<dbReference type="EMBL" id="RAPK01000006">
    <property type="protein sequence ID" value="RKD76499.1"/>
    <property type="molecule type" value="Genomic_DNA"/>
</dbReference>
<organism evidence="10 11">
    <name type="scientific">Sinobaca qinghaiensis</name>
    <dbReference type="NCBI Taxonomy" id="342944"/>
    <lineage>
        <taxon>Bacteria</taxon>
        <taxon>Bacillati</taxon>
        <taxon>Bacillota</taxon>
        <taxon>Bacilli</taxon>
        <taxon>Bacillales</taxon>
        <taxon>Sporolactobacillaceae</taxon>
        <taxon>Sinobaca</taxon>
    </lineage>
</organism>
<evidence type="ECO:0000256" key="5">
    <source>
        <dbReference type="ARBA" id="ARBA00022984"/>
    </source>
</evidence>
<dbReference type="PIRSF" id="PIRSF002869">
    <property type="entry name" value="MviN"/>
    <property type="match status" value="1"/>
</dbReference>
<dbReference type="HAMAP" id="MF_02078">
    <property type="entry name" value="MurJ_MviN"/>
    <property type="match status" value="1"/>
</dbReference>
<proteinExistence type="inferred from homology"/>
<comment type="similarity">
    <text evidence="8 9">Belongs to the MurJ/MviN family.</text>
</comment>
<feature type="transmembrane region" description="Helical" evidence="8">
    <location>
        <begin position="346"/>
        <end position="363"/>
    </location>
</feature>
<feature type="transmembrane region" description="Helical" evidence="8">
    <location>
        <begin position="465"/>
        <end position="486"/>
    </location>
</feature>
<dbReference type="GO" id="GO:0008360">
    <property type="term" value="P:regulation of cell shape"/>
    <property type="evidence" value="ECO:0007669"/>
    <property type="project" value="UniProtKB-UniRule"/>
</dbReference>
<dbReference type="GO" id="GO:0071555">
    <property type="term" value="P:cell wall organization"/>
    <property type="evidence" value="ECO:0007669"/>
    <property type="project" value="UniProtKB-UniRule"/>
</dbReference>
<keyword evidence="11" id="KW-1185">Reference proteome</keyword>
<keyword evidence="8 9" id="KW-0813">Transport</keyword>
<feature type="transmembrane region" description="Helical" evidence="8">
    <location>
        <begin position="7"/>
        <end position="25"/>
    </location>
</feature>
<feature type="transmembrane region" description="Helical" evidence="8">
    <location>
        <begin position="438"/>
        <end position="459"/>
    </location>
</feature>
<evidence type="ECO:0000313" key="11">
    <source>
        <dbReference type="Proteomes" id="UP000285120"/>
    </source>
</evidence>
<keyword evidence="3 8" id="KW-0812">Transmembrane</keyword>
<dbReference type="OrthoDB" id="9804143at2"/>
<gene>
    <name evidence="8" type="primary">murJ</name>
    <name evidence="10" type="ORF">ATL39_0718</name>
</gene>
<feature type="transmembrane region" description="Helical" evidence="8">
    <location>
        <begin position="120"/>
        <end position="143"/>
    </location>
</feature>
<dbReference type="InterPro" id="IPR051050">
    <property type="entry name" value="Lipid_II_flippase_MurJ/MviN"/>
</dbReference>
<evidence type="ECO:0000313" key="10">
    <source>
        <dbReference type="EMBL" id="RKD76499.1"/>
    </source>
</evidence>
<feature type="transmembrane region" description="Helical" evidence="8">
    <location>
        <begin position="406"/>
        <end position="426"/>
    </location>
</feature>
<feature type="transmembrane region" description="Helical" evidence="8">
    <location>
        <begin position="37"/>
        <end position="56"/>
    </location>
</feature>
<dbReference type="GO" id="GO:0009252">
    <property type="term" value="P:peptidoglycan biosynthetic process"/>
    <property type="evidence" value="ECO:0007669"/>
    <property type="project" value="UniProtKB-UniRule"/>
</dbReference>
<keyword evidence="8 9" id="KW-0961">Cell wall biogenesis/degradation</keyword>
<dbReference type="GO" id="GO:0015648">
    <property type="term" value="F:lipid-linked peptidoglycan transporter activity"/>
    <property type="evidence" value="ECO:0007669"/>
    <property type="project" value="UniProtKB-UniRule"/>
</dbReference>
<dbReference type="PANTHER" id="PTHR47019">
    <property type="entry name" value="LIPID II FLIPPASE MURJ"/>
    <property type="match status" value="1"/>
</dbReference>
<accession>A0A419V9A4</accession>
<evidence type="ECO:0000256" key="1">
    <source>
        <dbReference type="ARBA" id="ARBA00004651"/>
    </source>
</evidence>
<feature type="transmembrane region" description="Helical" evidence="8">
    <location>
        <begin position="155"/>
        <end position="176"/>
    </location>
</feature>
<feature type="transmembrane region" description="Helical" evidence="8">
    <location>
        <begin position="375"/>
        <end position="394"/>
    </location>
</feature>
<keyword evidence="4 8" id="KW-0133">Cell shape</keyword>
<dbReference type="Proteomes" id="UP000285120">
    <property type="component" value="Unassembled WGS sequence"/>
</dbReference>
<feature type="transmembrane region" description="Helical" evidence="8">
    <location>
        <begin position="85"/>
        <end position="108"/>
    </location>
</feature>
<dbReference type="GO" id="GO:0034204">
    <property type="term" value="P:lipid translocation"/>
    <property type="evidence" value="ECO:0007669"/>
    <property type="project" value="TreeGrafter"/>
</dbReference>
<comment type="function">
    <text evidence="8 9">Involved in peptidoglycan biosynthesis. Transports lipid-linked peptidoglycan precursors from the inner to the outer leaflet of the cytoplasmic membrane.</text>
</comment>
<dbReference type="InterPro" id="IPR004268">
    <property type="entry name" value="MurJ"/>
</dbReference>
<comment type="pathway">
    <text evidence="8">Cell wall biogenesis; peptidoglycan biosynthesis.</text>
</comment>
<dbReference type="RefSeq" id="WP_120191897.1">
    <property type="nucleotide sequence ID" value="NZ_RAPK01000006.1"/>
</dbReference>
<evidence type="ECO:0000256" key="8">
    <source>
        <dbReference type="HAMAP-Rule" id="MF_02078"/>
    </source>
</evidence>
<keyword evidence="6 8" id="KW-1133">Transmembrane helix</keyword>
<keyword evidence="2 8" id="KW-1003">Cell membrane</keyword>
<keyword evidence="7 8" id="KW-0472">Membrane</keyword>
<comment type="caution">
    <text evidence="10">The sequence shown here is derived from an EMBL/GenBank/DDBJ whole genome shotgun (WGS) entry which is preliminary data.</text>
</comment>
<sequence>MKRNLGIASLLLIGVTFILKVSGLLRDMTIAFYFGDSYLADAYIAAFIIPNMLFLFMTNGMKNALVPSYVDAAEHNRGKKYLNQVLKGTAVISLALSLLGVVLAPFIVRTLYSGFSEEAVQISTVVTIILFSSLFFVGLNSVFEAYFDAEKRFSLSIFSQVIVVLSTILGAVLLAGELSVYSLAYGYLAGTIISLLFKMPILKSDRIIEWKSNIDWTEVKKFYAIFIPVALTVMVGQINLTVDNVFASRFSEGAVTYINYAKNLVHFPQQIFGIAIATVIFPMLAKAMSNHNNNLFKKGVEDGLNAMYLIVLPSIIGMMLLMPNIVELLYQRGEFGSGAVSNTTMVAYYYFGSVLFFSLNNVINKGFYTLKKGHLILIIGGISVLLNILFNYIFTSIIGYNGIPLASSFVGLFYAGLCYIVFSRLIGGMPHLKIAVEFIKITAAAAVMTGSILLIQPFITDWANIFQIALVGAAGASVYGVSLLLVKAKSVNIVIERFKKKE</sequence>
<dbReference type="CDD" id="cd13123">
    <property type="entry name" value="MATE_MurJ_like"/>
    <property type="match status" value="1"/>
</dbReference>
<dbReference type="AlphaFoldDB" id="A0A419V9A4"/>
<evidence type="ECO:0000256" key="3">
    <source>
        <dbReference type="ARBA" id="ARBA00022692"/>
    </source>
</evidence>
<keyword evidence="5 8" id="KW-0573">Peptidoglycan synthesis</keyword>
<protein>
    <recommendedName>
        <fullName evidence="8">Probable lipid II flippase MurJ</fullName>
    </recommendedName>
</protein>
<feature type="transmembrane region" description="Helical" evidence="8">
    <location>
        <begin position="222"/>
        <end position="240"/>
    </location>
</feature>
<dbReference type="PRINTS" id="PR01806">
    <property type="entry name" value="VIRFACTRMVIN"/>
</dbReference>